<dbReference type="PANTHER" id="PTHR35889:SF3">
    <property type="entry name" value="F-BOX DOMAIN-CONTAINING PROTEIN"/>
    <property type="match status" value="1"/>
</dbReference>
<dbReference type="EMBL" id="CP036268">
    <property type="protein sequence ID" value="QDT39260.1"/>
    <property type="molecule type" value="Genomic_DNA"/>
</dbReference>
<dbReference type="PROSITE" id="PS51007">
    <property type="entry name" value="CYTC"/>
    <property type="match status" value="1"/>
</dbReference>
<keyword evidence="2 5" id="KW-0479">Metal-binding</keyword>
<evidence type="ECO:0000256" key="4">
    <source>
        <dbReference type="PROSITE-ProRule" id="PRU00221"/>
    </source>
</evidence>
<dbReference type="GO" id="GO:0046872">
    <property type="term" value="F:metal ion binding"/>
    <property type="evidence" value="ECO:0007669"/>
    <property type="project" value="UniProtKB-KW"/>
</dbReference>
<evidence type="ECO:0000256" key="3">
    <source>
        <dbReference type="ARBA" id="ARBA00023004"/>
    </source>
</evidence>
<organism evidence="9 10">
    <name type="scientific">Stratiformator vulcanicus</name>
    <dbReference type="NCBI Taxonomy" id="2527980"/>
    <lineage>
        <taxon>Bacteria</taxon>
        <taxon>Pseudomonadati</taxon>
        <taxon>Planctomycetota</taxon>
        <taxon>Planctomycetia</taxon>
        <taxon>Planctomycetales</taxon>
        <taxon>Planctomycetaceae</taxon>
        <taxon>Stratiformator</taxon>
    </lineage>
</organism>
<dbReference type="PROSITE" id="PS50082">
    <property type="entry name" value="WD_REPEATS_2"/>
    <property type="match status" value="1"/>
</dbReference>
<dbReference type="Gene3D" id="2.130.10.10">
    <property type="entry name" value="YVTN repeat-like/Quinoprotein amine dehydrogenase"/>
    <property type="match status" value="2"/>
</dbReference>
<dbReference type="RefSeq" id="WP_145365411.1">
    <property type="nucleotide sequence ID" value="NZ_CP036268.1"/>
</dbReference>
<protein>
    <submittedName>
        <fullName evidence="9">Translocation protein TolB</fullName>
    </submittedName>
</protein>
<keyword evidence="10" id="KW-1185">Reference proteome</keyword>
<proteinExistence type="predicted"/>
<feature type="region of interest" description="Disordered" evidence="7">
    <location>
        <begin position="1515"/>
        <end position="1548"/>
    </location>
</feature>
<dbReference type="CDD" id="cd00200">
    <property type="entry name" value="WD40"/>
    <property type="match status" value="1"/>
</dbReference>
<dbReference type="InterPro" id="IPR022655">
    <property type="entry name" value="DUF1553"/>
</dbReference>
<dbReference type="Pfam" id="PF00400">
    <property type="entry name" value="WD40"/>
    <property type="match status" value="3"/>
</dbReference>
<dbReference type="GO" id="GO:0020037">
    <property type="term" value="F:heme binding"/>
    <property type="evidence" value="ECO:0007669"/>
    <property type="project" value="InterPro"/>
</dbReference>
<dbReference type="InterPro" id="IPR015943">
    <property type="entry name" value="WD40/YVTN_repeat-like_dom_sf"/>
</dbReference>
<dbReference type="KEGG" id="svp:Pan189_36640"/>
<dbReference type="InterPro" id="IPR011047">
    <property type="entry name" value="Quinoprotein_ADH-like_sf"/>
</dbReference>
<evidence type="ECO:0000256" key="7">
    <source>
        <dbReference type="SAM" id="MobiDB-lite"/>
    </source>
</evidence>
<sequence length="1725" mass="190071">MLRSRVALLIAFTVPSVLVFGERLSAPAFGEETDGAKSVSFHKDVEPILRANCAGCHQPARKQGGYLMTDFDALVVGGESGLAAVVPGKPDASYLLDQIVPDDDGNALMPKNAPPLNPMEIDTIRKWILQGAKNDAPQTDSPQYSVENPPVYRKRPVVTSMDFSPDGGLLAVAGFHEVLLHDAESDEIVARLVGLSERIETVRFSPDGSKLAACGGLPGRTGEIQIWDVETRELLMAKTVGYDTVYGVSWSPDGSTVAIGCPDNTVRGFNADTGEQTFFMGGHNDWALDTVFSSDGSHVVSVGRDMTAKLTEVDTERFVDNITSITPGALKGGILAVAAHPERNEIVIGGSDGTPKVYRMFRQTKRVIGDDANLIRTLPSLPGRVFAIDVSTDGTRIAAGSSTTDDGWLTVYGYEFDTELTKKLKEAMSKQTFRRSAEEKKLLEEYRSEGVVELCRISIPNTPVYTVAFDPSGQKIVAAGGDGMLRTYNAETGEELNAVSSVPIAGPAGSTTLASKNDFRRFPLAAQSTSSSPATNLRNVTGLSVLPAEIVLQDEFDYVQLLVTASINGGSPTEVVTRAKFEPADNLVTVSDTGLVLPQKDGSGSLVVRVGDAAVTVPVRVSGTSTLLEPDFVRDVNPALTKLGCNQGTCHGAKDGKNGFKLSLRGYDPLYDVRAFRDDHAARRVNRASAADSLMLLKATGSVAHVGGQLTRKGEGYYEIIRRWIEDGSQLDLDTPRVERIELQPQKPVVPLAGETRQFRVTAYYSDGRSRDVTREAFVESGDIEIASALPNGVMRAMRRGESPVLARYEGAYAATTLTVMGDRDGFTWQEPEKWTAIDEFVARKWERMKIRPSGLSSDADFIRRVYLDLTGLPPSVEEVKLFLADRRPDRVKRDELIDRLIGSEEYVDRWTNKWADLLQVNSKFLGDEGAKQFHAWIREQVETNRPYDEFARDILTATGSNRENPAASYYKVLRDPLATMENTTHLFLAVRFNCNKCHDHPFERWTQDQYYETAAFFGRVGLKKDPASKNRNIGGTAVEGATPLFEVVYDKESGEVKHDRTGVETAPEFPYEATFSTADDASRREKLAAWMTSPDNQYFATSYVNRLWGYLLGVGLIEPLDDIRAGNPPTNPELLDYLTREFLESGFNTQHVIRLICQSRTYQLSVESNKWNADDSVNYSHAIARRLPAEMLYDSLHKVLGSKPDIPTLPGATRAAALPDAQLDAKSGFLANFGRPARESACECERSTNMELGNVMTLISGSTLAEAIASPSNELTALVRREKNDREMFRQIFLRILNRPATEAEIDAAIKSMNRLDNDHARLQAALTKREIEVAPIRAERELVRAKAIAAARTELDEYKASNAEKVAKREADRQAKIDAASAELQAFEDQFDSKLSAWEQSIQSESAVWSTLDPHVLVATNGAKLKRLDDGSFLASGNPDRTKFRIVADVPMTRITGIRIEALPHESLPKNGPGRSEDGRFILTELSGKARGLVSTGDVSGPVVAQKNVKENTRPGEPLKFGEPVANDAAGGYPVKEAVDGNRSRNDNGWSVDRNFGQVQWAVFPLKQPIEGEIGVRLEIELLHDHLDDNSFFGRFRIDVTEQADVSLGVPRELFTLLETPAEDRTAQQWVELTKTFRLTDPEYNRLTSVLAAARKPLPEDPKVTGLENRIERLSRPLPEDPLLERLRTDFAMSKRQLGDKRLIAAQDLAWVLINSPSFLFNH</sequence>
<evidence type="ECO:0000259" key="8">
    <source>
        <dbReference type="PROSITE" id="PS51007"/>
    </source>
</evidence>
<dbReference type="PANTHER" id="PTHR35889">
    <property type="entry name" value="CYCLOINULO-OLIGOSACCHARIDE FRUCTANOTRANSFERASE-RELATED"/>
    <property type="match status" value="1"/>
</dbReference>
<evidence type="ECO:0000256" key="1">
    <source>
        <dbReference type="ARBA" id="ARBA00022617"/>
    </source>
</evidence>
<keyword evidence="4" id="KW-0853">WD repeat</keyword>
<dbReference type="Pfam" id="PF07587">
    <property type="entry name" value="PSD1"/>
    <property type="match status" value="1"/>
</dbReference>
<feature type="coiled-coil region" evidence="6">
    <location>
        <begin position="1307"/>
        <end position="1370"/>
    </location>
</feature>
<reference evidence="9 10" key="1">
    <citation type="submission" date="2019-02" db="EMBL/GenBank/DDBJ databases">
        <title>Deep-cultivation of Planctomycetes and their phenomic and genomic characterization uncovers novel biology.</title>
        <authorList>
            <person name="Wiegand S."/>
            <person name="Jogler M."/>
            <person name="Boedeker C."/>
            <person name="Pinto D."/>
            <person name="Vollmers J."/>
            <person name="Rivas-Marin E."/>
            <person name="Kohn T."/>
            <person name="Peeters S.H."/>
            <person name="Heuer A."/>
            <person name="Rast P."/>
            <person name="Oberbeckmann S."/>
            <person name="Bunk B."/>
            <person name="Jeske O."/>
            <person name="Meyerdierks A."/>
            <person name="Storesund J.E."/>
            <person name="Kallscheuer N."/>
            <person name="Luecker S."/>
            <person name="Lage O.M."/>
            <person name="Pohl T."/>
            <person name="Merkel B.J."/>
            <person name="Hornburger P."/>
            <person name="Mueller R.-W."/>
            <person name="Bruemmer F."/>
            <person name="Labrenz M."/>
            <person name="Spormann A.M."/>
            <person name="Op den Camp H."/>
            <person name="Overmann J."/>
            <person name="Amann R."/>
            <person name="Jetten M.S.M."/>
            <person name="Mascher T."/>
            <person name="Medema M.H."/>
            <person name="Devos D.P."/>
            <person name="Kaster A.-K."/>
            <person name="Ovreas L."/>
            <person name="Rohde M."/>
            <person name="Galperin M.Y."/>
            <person name="Jogler C."/>
        </authorList>
    </citation>
    <scope>NUCLEOTIDE SEQUENCE [LARGE SCALE GENOMIC DNA]</scope>
    <source>
        <strain evidence="9 10">Pan189</strain>
    </source>
</reference>
<dbReference type="Proteomes" id="UP000317318">
    <property type="component" value="Chromosome"/>
</dbReference>
<dbReference type="Gene3D" id="2.60.40.1080">
    <property type="match status" value="1"/>
</dbReference>
<dbReference type="Pfam" id="PF07635">
    <property type="entry name" value="PSCyt1"/>
    <property type="match status" value="1"/>
</dbReference>
<evidence type="ECO:0000256" key="6">
    <source>
        <dbReference type="SAM" id="Coils"/>
    </source>
</evidence>
<dbReference type="InterPro" id="IPR036909">
    <property type="entry name" value="Cyt_c-like_dom_sf"/>
</dbReference>
<dbReference type="InterPro" id="IPR011444">
    <property type="entry name" value="DUF1549"/>
</dbReference>
<dbReference type="OrthoDB" id="289126at2"/>
<gene>
    <name evidence="9" type="ORF">Pan189_36640</name>
</gene>
<dbReference type="InterPro" id="IPR011429">
    <property type="entry name" value="Cyt_c_Planctomycete-type"/>
</dbReference>
<evidence type="ECO:0000256" key="2">
    <source>
        <dbReference type="ARBA" id="ARBA00022723"/>
    </source>
</evidence>
<dbReference type="InterPro" id="IPR001680">
    <property type="entry name" value="WD40_rpt"/>
</dbReference>
<evidence type="ECO:0000313" key="10">
    <source>
        <dbReference type="Proteomes" id="UP000317318"/>
    </source>
</evidence>
<feature type="compositionally biased region" description="Basic and acidic residues" evidence="7">
    <location>
        <begin position="1539"/>
        <end position="1548"/>
    </location>
</feature>
<dbReference type="SUPFAM" id="SSF46626">
    <property type="entry name" value="Cytochrome c"/>
    <property type="match status" value="1"/>
</dbReference>
<accession>A0A517R5X1</accession>
<dbReference type="Pfam" id="PF07583">
    <property type="entry name" value="PSCyt2"/>
    <property type="match status" value="1"/>
</dbReference>
<keyword evidence="3 5" id="KW-0408">Iron</keyword>
<dbReference type="SMART" id="SM00320">
    <property type="entry name" value="WD40"/>
    <property type="match status" value="7"/>
</dbReference>
<feature type="repeat" description="WD" evidence="4">
    <location>
        <begin position="457"/>
        <end position="498"/>
    </location>
</feature>
<evidence type="ECO:0000256" key="5">
    <source>
        <dbReference type="PROSITE-ProRule" id="PRU00433"/>
    </source>
</evidence>
<keyword evidence="6" id="KW-0175">Coiled coil</keyword>
<dbReference type="InterPro" id="IPR009056">
    <property type="entry name" value="Cyt_c-like_dom"/>
</dbReference>
<keyword evidence="1 5" id="KW-0349">Heme</keyword>
<dbReference type="GO" id="GO:0009055">
    <property type="term" value="F:electron transfer activity"/>
    <property type="evidence" value="ECO:0007669"/>
    <property type="project" value="InterPro"/>
</dbReference>
<evidence type="ECO:0000313" key="9">
    <source>
        <dbReference type="EMBL" id="QDT39260.1"/>
    </source>
</evidence>
<feature type="domain" description="Cytochrome c" evidence="8">
    <location>
        <begin position="30"/>
        <end position="132"/>
    </location>
</feature>
<dbReference type="SUPFAM" id="SSF50998">
    <property type="entry name" value="Quinoprotein alcohol dehydrogenase-like"/>
    <property type="match status" value="1"/>
</dbReference>
<name>A0A517R5X1_9PLAN</name>